<dbReference type="InterPro" id="IPR011060">
    <property type="entry name" value="RibuloseP-bd_barrel"/>
</dbReference>
<dbReference type="InterPro" id="IPR004651">
    <property type="entry name" value="HisF"/>
</dbReference>
<dbReference type="Proteomes" id="UP000251993">
    <property type="component" value="Chromosome"/>
</dbReference>
<dbReference type="PANTHER" id="PTHR21235:SF2">
    <property type="entry name" value="IMIDAZOLE GLYCEROL PHOSPHATE SYNTHASE HISHF"/>
    <property type="match status" value="1"/>
</dbReference>
<comment type="similarity">
    <text evidence="2 11">Belongs to the HisA/HisF family.</text>
</comment>
<accession>A0A344TPF5</accession>
<dbReference type="GO" id="GO:0016829">
    <property type="term" value="F:lyase activity"/>
    <property type="evidence" value="ECO:0007669"/>
    <property type="project" value="UniProtKB-KW"/>
</dbReference>
<sequence length="253" mass="27678">MFRPRVIPVLLLKDKGLVKSEKFKNHRYVGDPINAVKIFNDLKADELVFLDILASAEKRSISPEFVRRVGDEANMPFAVGGGIRSIKEIKALINAGAEKVVINTYAVEKPAFIKEASEEFGSSTIVVSIDINQKFLRKQQVYTSAGTKSTGLDPVEWAQKMQDCGAGEIIINSIEHDGTMQGYDLKLVKEVAEAVEIPVVALGGAGSLNDFIRAVRESYASAVAAGSLFVFHGPRKAVLVNYPQNKELVHLFS</sequence>
<keyword evidence="13" id="KW-1185">Reference proteome</keyword>
<keyword evidence="7" id="KW-0456">Lyase</keyword>
<keyword evidence="6 11" id="KW-0368">Histidine biosynthesis</keyword>
<dbReference type="InterPro" id="IPR006062">
    <property type="entry name" value="His_biosynth"/>
</dbReference>
<dbReference type="CDD" id="cd04731">
    <property type="entry name" value="HisF"/>
    <property type="match status" value="1"/>
</dbReference>
<keyword evidence="5 11" id="KW-0028">Amino-acid biosynthesis</keyword>
<gene>
    <name evidence="12" type="ORF">DR864_23695</name>
</gene>
<dbReference type="EC" id="4.3.2.10" evidence="4"/>
<comment type="catalytic activity">
    <reaction evidence="10">
        <text>5-[(5-phospho-1-deoxy-D-ribulos-1-ylimino)methylamino]-1-(5-phospho-beta-D-ribosyl)imidazole-4-carboxamide + L-glutamine = D-erythro-1-(imidazol-4-yl)glycerol 3-phosphate + 5-amino-1-(5-phospho-beta-D-ribosyl)imidazole-4-carboxamide + L-glutamate + H(+)</text>
        <dbReference type="Rhea" id="RHEA:24793"/>
        <dbReference type="ChEBI" id="CHEBI:15378"/>
        <dbReference type="ChEBI" id="CHEBI:29985"/>
        <dbReference type="ChEBI" id="CHEBI:58278"/>
        <dbReference type="ChEBI" id="CHEBI:58359"/>
        <dbReference type="ChEBI" id="CHEBI:58475"/>
        <dbReference type="ChEBI" id="CHEBI:58525"/>
        <dbReference type="EC" id="4.3.2.10"/>
    </reaction>
</comment>
<protein>
    <recommendedName>
        <fullName evidence="4">imidazole glycerol-phosphate synthase</fullName>
        <ecNumber evidence="4">4.3.2.10</ecNumber>
    </recommendedName>
    <alternativeName>
        <fullName evidence="9">IGP synthase cyclase subunit</fullName>
    </alternativeName>
</protein>
<dbReference type="InterPro" id="IPR013785">
    <property type="entry name" value="Aldolase_TIM"/>
</dbReference>
<evidence type="ECO:0000256" key="4">
    <source>
        <dbReference type="ARBA" id="ARBA00012809"/>
    </source>
</evidence>
<comment type="subunit">
    <text evidence="3">Heterodimer of HisH and HisF.</text>
</comment>
<evidence type="ECO:0000313" key="12">
    <source>
        <dbReference type="EMBL" id="AXE20526.1"/>
    </source>
</evidence>
<dbReference type="PANTHER" id="PTHR21235">
    <property type="entry name" value="IMIDAZOLE GLYCEROL PHOSPHATE SYNTHASE SUBUNIT HISF/H IGP SYNTHASE SUBUNIT HISF/H"/>
    <property type="match status" value="1"/>
</dbReference>
<dbReference type="NCBIfam" id="NF038364">
    <property type="entry name" value="AglZ_HisF2_fam"/>
    <property type="match status" value="1"/>
</dbReference>
<evidence type="ECO:0000256" key="11">
    <source>
        <dbReference type="RuleBase" id="RU003657"/>
    </source>
</evidence>
<evidence type="ECO:0000256" key="6">
    <source>
        <dbReference type="ARBA" id="ARBA00023102"/>
    </source>
</evidence>
<dbReference type="RefSeq" id="WP_114069289.1">
    <property type="nucleotide sequence ID" value="NZ_CP030850.1"/>
</dbReference>
<name>A0A344TPF5_9BACT</name>
<evidence type="ECO:0000256" key="10">
    <source>
        <dbReference type="ARBA" id="ARBA00047838"/>
    </source>
</evidence>
<comment type="function">
    <text evidence="8">IGPS catalyzes the conversion of PRFAR and glutamine to IGP, AICAR and glutamate. The HisF subunit catalyzes the cyclization activity that produces IGP and AICAR from PRFAR using the ammonia provided by the HisH subunit.</text>
</comment>
<comment type="pathway">
    <text evidence="1">Amino-acid biosynthesis; L-histidine biosynthesis; L-histidine from 5-phospho-alpha-D-ribose 1-diphosphate: step 5/9.</text>
</comment>
<dbReference type="GO" id="GO:0000107">
    <property type="term" value="F:imidazoleglycerol-phosphate synthase activity"/>
    <property type="evidence" value="ECO:0007669"/>
    <property type="project" value="InterPro"/>
</dbReference>
<dbReference type="KEGG" id="run:DR864_23695"/>
<evidence type="ECO:0000256" key="8">
    <source>
        <dbReference type="ARBA" id="ARBA00025475"/>
    </source>
</evidence>
<dbReference type="Pfam" id="PF00977">
    <property type="entry name" value="His_biosynth"/>
    <property type="match status" value="1"/>
</dbReference>
<dbReference type="AlphaFoldDB" id="A0A344TPF5"/>
<dbReference type="Gene3D" id="3.20.20.70">
    <property type="entry name" value="Aldolase class I"/>
    <property type="match status" value="1"/>
</dbReference>
<evidence type="ECO:0000256" key="2">
    <source>
        <dbReference type="ARBA" id="ARBA00009667"/>
    </source>
</evidence>
<dbReference type="EMBL" id="CP030850">
    <property type="protein sequence ID" value="AXE20526.1"/>
    <property type="molecule type" value="Genomic_DNA"/>
</dbReference>
<evidence type="ECO:0000313" key="13">
    <source>
        <dbReference type="Proteomes" id="UP000251993"/>
    </source>
</evidence>
<reference evidence="12 13" key="1">
    <citation type="submission" date="2018-07" db="EMBL/GenBank/DDBJ databases">
        <title>Genome sequencing of Runella.</title>
        <authorList>
            <person name="Baek M.-G."/>
            <person name="Yi H."/>
        </authorList>
    </citation>
    <scope>NUCLEOTIDE SEQUENCE [LARGE SCALE GENOMIC DNA]</scope>
    <source>
        <strain evidence="12 13">HYN0085</strain>
    </source>
</reference>
<dbReference type="SUPFAM" id="SSF51366">
    <property type="entry name" value="Ribulose-phoshate binding barrel"/>
    <property type="match status" value="1"/>
</dbReference>
<evidence type="ECO:0000256" key="3">
    <source>
        <dbReference type="ARBA" id="ARBA00011152"/>
    </source>
</evidence>
<dbReference type="OrthoDB" id="9781903at2"/>
<evidence type="ECO:0000256" key="5">
    <source>
        <dbReference type="ARBA" id="ARBA00022605"/>
    </source>
</evidence>
<organism evidence="12 13">
    <name type="scientific">Runella rosea</name>
    <dbReference type="NCBI Taxonomy" id="2259595"/>
    <lineage>
        <taxon>Bacteria</taxon>
        <taxon>Pseudomonadati</taxon>
        <taxon>Bacteroidota</taxon>
        <taxon>Cytophagia</taxon>
        <taxon>Cytophagales</taxon>
        <taxon>Spirosomataceae</taxon>
        <taxon>Runella</taxon>
    </lineage>
</organism>
<evidence type="ECO:0000256" key="1">
    <source>
        <dbReference type="ARBA" id="ARBA00005091"/>
    </source>
</evidence>
<evidence type="ECO:0000256" key="9">
    <source>
        <dbReference type="ARBA" id="ARBA00030264"/>
    </source>
</evidence>
<dbReference type="UniPathway" id="UPA00031">
    <property type="reaction ID" value="UER00010"/>
</dbReference>
<proteinExistence type="inferred from homology"/>
<dbReference type="GO" id="GO:0000105">
    <property type="term" value="P:L-histidine biosynthetic process"/>
    <property type="evidence" value="ECO:0007669"/>
    <property type="project" value="UniProtKB-UniPathway"/>
</dbReference>
<evidence type="ECO:0000256" key="7">
    <source>
        <dbReference type="ARBA" id="ARBA00023239"/>
    </source>
</evidence>
<dbReference type="InterPro" id="IPR050064">
    <property type="entry name" value="IGPS_HisA/HisF"/>
</dbReference>